<evidence type="ECO:0000259" key="1">
    <source>
        <dbReference type="PROSITE" id="PS51819"/>
    </source>
</evidence>
<accession>A0A1Z5K571</accession>
<comment type="caution">
    <text evidence="2">The sequence shown here is derived from an EMBL/GenBank/DDBJ whole genome shotgun (WGS) entry which is preliminary data.</text>
</comment>
<evidence type="ECO:0000313" key="3">
    <source>
        <dbReference type="Proteomes" id="UP000198406"/>
    </source>
</evidence>
<dbReference type="InterPro" id="IPR029068">
    <property type="entry name" value="Glyas_Bleomycin-R_OHBP_Dase"/>
</dbReference>
<dbReference type="Proteomes" id="UP000198406">
    <property type="component" value="Unassembled WGS sequence"/>
</dbReference>
<dbReference type="InterPro" id="IPR004360">
    <property type="entry name" value="Glyas_Fos-R_dOase_dom"/>
</dbReference>
<dbReference type="PANTHER" id="PTHR35006">
    <property type="entry name" value="GLYOXALASE FAMILY PROTEIN (AFU_ORTHOLOGUE AFUA_5G14830)"/>
    <property type="match status" value="1"/>
</dbReference>
<protein>
    <recommendedName>
        <fullName evidence="1">VOC domain-containing protein</fullName>
    </recommendedName>
</protein>
<sequence>MSIVSHLSVGATTESLPLMIDFYDAIMKELGAKRKMVIGSDMKEIDLQTFPSINDKGECNIIAVAYGKCYPEFWVQPPENKQAATPGNGCHVAFQCKSPAQVQRVYETALQHGATDNGKPGPRPHYSDKYYGAFFMDPCGNKLEAVFFDMGIYNHCVVL</sequence>
<dbReference type="PROSITE" id="PS51819">
    <property type="entry name" value="VOC"/>
    <property type="match status" value="1"/>
</dbReference>
<dbReference type="EMBL" id="BDSP01000163">
    <property type="protein sequence ID" value="GAX21345.1"/>
    <property type="molecule type" value="Genomic_DNA"/>
</dbReference>
<dbReference type="PANTHER" id="PTHR35006:SF4">
    <property type="entry name" value="BLR7706 PROTEIN"/>
    <property type="match status" value="1"/>
</dbReference>
<dbReference type="OrthoDB" id="10249419at2759"/>
<dbReference type="InterPro" id="IPR037523">
    <property type="entry name" value="VOC_core"/>
</dbReference>
<evidence type="ECO:0000313" key="2">
    <source>
        <dbReference type="EMBL" id="GAX21345.1"/>
    </source>
</evidence>
<proteinExistence type="predicted"/>
<dbReference type="InParanoid" id="A0A1Z5K571"/>
<organism evidence="2 3">
    <name type="scientific">Fistulifera solaris</name>
    <name type="common">Oleaginous diatom</name>
    <dbReference type="NCBI Taxonomy" id="1519565"/>
    <lineage>
        <taxon>Eukaryota</taxon>
        <taxon>Sar</taxon>
        <taxon>Stramenopiles</taxon>
        <taxon>Ochrophyta</taxon>
        <taxon>Bacillariophyta</taxon>
        <taxon>Bacillariophyceae</taxon>
        <taxon>Bacillariophycidae</taxon>
        <taxon>Naviculales</taxon>
        <taxon>Naviculaceae</taxon>
        <taxon>Fistulifera</taxon>
    </lineage>
</organism>
<dbReference type="CDD" id="cd07262">
    <property type="entry name" value="VOC_like"/>
    <property type="match status" value="1"/>
</dbReference>
<dbReference type="Pfam" id="PF00903">
    <property type="entry name" value="Glyoxalase"/>
    <property type="match status" value="1"/>
</dbReference>
<dbReference type="AlphaFoldDB" id="A0A1Z5K571"/>
<keyword evidence="3" id="KW-1185">Reference proteome</keyword>
<name>A0A1Z5K571_FISSO</name>
<reference evidence="2 3" key="1">
    <citation type="journal article" date="2015" name="Plant Cell">
        <title>Oil accumulation by the oleaginous diatom Fistulifera solaris as revealed by the genome and transcriptome.</title>
        <authorList>
            <person name="Tanaka T."/>
            <person name="Maeda Y."/>
            <person name="Veluchamy A."/>
            <person name="Tanaka M."/>
            <person name="Abida H."/>
            <person name="Marechal E."/>
            <person name="Bowler C."/>
            <person name="Muto M."/>
            <person name="Sunaga Y."/>
            <person name="Tanaka M."/>
            <person name="Yoshino T."/>
            <person name="Taniguchi T."/>
            <person name="Fukuda Y."/>
            <person name="Nemoto M."/>
            <person name="Matsumoto M."/>
            <person name="Wong P.S."/>
            <person name="Aburatani S."/>
            <person name="Fujibuchi W."/>
        </authorList>
    </citation>
    <scope>NUCLEOTIDE SEQUENCE [LARGE SCALE GENOMIC DNA]</scope>
    <source>
        <strain evidence="2 3">JPCC DA0580</strain>
    </source>
</reference>
<feature type="domain" description="VOC" evidence="1">
    <location>
        <begin position="5"/>
        <end position="148"/>
    </location>
</feature>
<dbReference type="Gene3D" id="3.10.180.10">
    <property type="entry name" value="2,3-Dihydroxybiphenyl 1,2-Dioxygenase, domain 1"/>
    <property type="match status" value="1"/>
</dbReference>
<gene>
    <name evidence="2" type="ORF">FisN_6Lh089</name>
</gene>
<dbReference type="SUPFAM" id="SSF54593">
    <property type="entry name" value="Glyoxalase/Bleomycin resistance protein/Dihydroxybiphenyl dioxygenase"/>
    <property type="match status" value="1"/>
</dbReference>